<name>A0AAD9TLG1_9ROSI</name>
<gene>
    <name evidence="1" type="ORF">Ddye_025751</name>
</gene>
<organism evidence="1 2">
    <name type="scientific">Dipteronia dyeriana</name>
    <dbReference type="NCBI Taxonomy" id="168575"/>
    <lineage>
        <taxon>Eukaryota</taxon>
        <taxon>Viridiplantae</taxon>
        <taxon>Streptophyta</taxon>
        <taxon>Embryophyta</taxon>
        <taxon>Tracheophyta</taxon>
        <taxon>Spermatophyta</taxon>
        <taxon>Magnoliopsida</taxon>
        <taxon>eudicotyledons</taxon>
        <taxon>Gunneridae</taxon>
        <taxon>Pentapetalae</taxon>
        <taxon>rosids</taxon>
        <taxon>malvids</taxon>
        <taxon>Sapindales</taxon>
        <taxon>Sapindaceae</taxon>
        <taxon>Hippocastanoideae</taxon>
        <taxon>Acereae</taxon>
        <taxon>Dipteronia</taxon>
    </lineage>
</organism>
<reference evidence="1" key="1">
    <citation type="journal article" date="2023" name="Plant J.">
        <title>Genome sequences and population genomics provide insights into the demographic history, inbreeding, and mutation load of two 'living fossil' tree species of Dipteronia.</title>
        <authorList>
            <person name="Feng Y."/>
            <person name="Comes H.P."/>
            <person name="Chen J."/>
            <person name="Zhu S."/>
            <person name="Lu R."/>
            <person name="Zhang X."/>
            <person name="Li P."/>
            <person name="Qiu J."/>
            <person name="Olsen K.M."/>
            <person name="Qiu Y."/>
        </authorList>
    </citation>
    <scope>NUCLEOTIDE SEQUENCE</scope>
    <source>
        <strain evidence="1">KIB01</strain>
    </source>
</reference>
<dbReference type="AlphaFoldDB" id="A0AAD9TLG1"/>
<comment type="caution">
    <text evidence="1">The sequence shown here is derived from an EMBL/GenBank/DDBJ whole genome shotgun (WGS) entry which is preliminary data.</text>
</comment>
<evidence type="ECO:0000313" key="2">
    <source>
        <dbReference type="Proteomes" id="UP001280121"/>
    </source>
</evidence>
<keyword evidence="2" id="KW-1185">Reference proteome</keyword>
<protein>
    <submittedName>
        <fullName evidence="1">Uncharacterized protein</fullName>
    </submittedName>
</protein>
<evidence type="ECO:0000313" key="1">
    <source>
        <dbReference type="EMBL" id="KAK2637956.1"/>
    </source>
</evidence>
<accession>A0AAD9TLG1</accession>
<proteinExistence type="predicted"/>
<dbReference type="EMBL" id="JANJYI010000008">
    <property type="protein sequence ID" value="KAK2637956.1"/>
    <property type="molecule type" value="Genomic_DNA"/>
</dbReference>
<sequence length="79" mass="8847">MEATSSSTSKRNINEGIIKFKNRKFSCGIKAGEPNTEEFNLSEYTENITQRYDGRASILLEQAMEDLKVPPLVPSFSTS</sequence>
<dbReference type="Proteomes" id="UP001280121">
    <property type="component" value="Unassembled WGS sequence"/>
</dbReference>